<evidence type="ECO:0000313" key="1">
    <source>
        <dbReference type="EMBL" id="MBP2256374.1"/>
    </source>
</evidence>
<dbReference type="InterPro" id="IPR011990">
    <property type="entry name" value="TPR-like_helical_dom_sf"/>
</dbReference>
<dbReference type="Pfam" id="PF13181">
    <property type="entry name" value="TPR_8"/>
    <property type="match status" value="1"/>
</dbReference>
<organism evidence="1 2">
    <name type="scientific">Virgibacillus alimentarius</name>
    <dbReference type="NCBI Taxonomy" id="698769"/>
    <lineage>
        <taxon>Bacteria</taxon>
        <taxon>Bacillati</taxon>
        <taxon>Bacillota</taxon>
        <taxon>Bacilli</taxon>
        <taxon>Bacillales</taxon>
        <taxon>Bacillaceae</taxon>
        <taxon>Virgibacillus</taxon>
    </lineage>
</organism>
<dbReference type="InterPro" id="IPR019734">
    <property type="entry name" value="TPR_rpt"/>
</dbReference>
<dbReference type="SMART" id="SM00028">
    <property type="entry name" value="TPR"/>
    <property type="match status" value="7"/>
</dbReference>
<evidence type="ECO:0000313" key="2">
    <source>
        <dbReference type="Proteomes" id="UP001519294"/>
    </source>
</evidence>
<dbReference type="Pfam" id="PF13429">
    <property type="entry name" value="TPR_15"/>
    <property type="match status" value="1"/>
</dbReference>
<dbReference type="PANTHER" id="PTHR12558">
    <property type="entry name" value="CELL DIVISION CYCLE 16,23,27"/>
    <property type="match status" value="1"/>
</dbReference>
<gene>
    <name evidence="1" type="ORF">J2Z81_000306</name>
</gene>
<dbReference type="RefSeq" id="WP_029267886.1">
    <property type="nucleotide sequence ID" value="NZ_JAGIKX010000001.1"/>
</dbReference>
<dbReference type="Pfam" id="PF25058">
    <property type="entry name" value="ARM_TT21"/>
    <property type="match status" value="1"/>
</dbReference>
<dbReference type="SUPFAM" id="SSF48452">
    <property type="entry name" value="TPR-like"/>
    <property type="match status" value="2"/>
</dbReference>
<sequence>METVMEAIQLMENKQTDKALELLENYLPLSNDEEKYTIAELYMNWGFLQEARGILTQLLQMYPDENNIKIILADIYIELEDDERAINILSDIDIDDPTYIQALLQLADLYQAQGLFEVAEQKLLTAKQLEPNEVIIDFALAELLFSTGAYQKAITYYEKVKLKAEEIATISINERLAEAYAATGEYEIALQYFQNIDNENADALFKYGFTASQANRQDIAIKVWEQVIKNDPYYHTVYDQLAKAYEEEELIEEAYKTAKKGLKIDEYNKELYFYAGALAHQLSKNAESESYIREAIALDPDYKEAIMFLIKMLKEKDKFTDIIDLITNIKTAGANDPLYEWELARAFVETESYKNALKHYTEAYNSLNQDSEFLKEYGYFLIEEGRMREAISILESYLIQQPLDMEVEEYLERLKQSNES</sequence>
<dbReference type="Gene3D" id="1.25.40.10">
    <property type="entry name" value="Tetratricopeptide repeat domain"/>
    <property type="match status" value="3"/>
</dbReference>
<keyword evidence="2" id="KW-1185">Reference proteome</keyword>
<dbReference type="PANTHER" id="PTHR12558:SF13">
    <property type="entry name" value="CELL DIVISION CYCLE PROTEIN 27 HOMOLOG"/>
    <property type="match status" value="1"/>
</dbReference>
<name>A0ABS4S4P1_9BACI</name>
<dbReference type="Proteomes" id="UP001519294">
    <property type="component" value="Unassembled WGS sequence"/>
</dbReference>
<proteinExistence type="predicted"/>
<reference evidence="1 2" key="1">
    <citation type="submission" date="2021-03" db="EMBL/GenBank/DDBJ databases">
        <title>Genomic Encyclopedia of Type Strains, Phase IV (KMG-IV): sequencing the most valuable type-strain genomes for metagenomic binning, comparative biology and taxonomic classification.</title>
        <authorList>
            <person name="Goeker M."/>
        </authorList>
    </citation>
    <scope>NUCLEOTIDE SEQUENCE [LARGE SCALE GENOMIC DNA]</scope>
    <source>
        <strain evidence="1 2">DSM 25790</strain>
    </source>
</reference>
<dbReference type="EMBL" id="JAGIKX010000001">
    <property type="protein sequence ID" value="MBP2256374.1"/>
    <property type="molecule type" value="Genomic_DNA"/>
</dbReference>
<protein>
    <submittedName>
        <fullName evidence="1">Tetratricopeptide (TPR) repeat protein</fullName>
    </submittedName>
</protein>
<comment type="caution">
    <text evidence="1">The sequence shown here is derived from an EMBL/GenBank/DDBJ whole genome shotgun (WGS) entry which is preliminary data.</text>
</comment>
<accession>A0ABS4S4P1</accession>